<evidence type="ECO:0000313" key="1">
    <source>
        <dbReference type="EMBL" id="OHT07017.1"/>
    </source>
</evidence>
<dbReference type="GeneID" id="94838624"/>
<proteinExistence type="predicted"/>
<dbReference type="EMBL" id="MLAK01000707">
    <property type="protein sequence ID" value="OHT07017.1"/>
    <property type="molecule type" value="Genomic_DNA"/>
</dbReference>
<organism evidence="1 2">
    <name type="scientific">Tritrichomonas foetus</name>
    <dbReference type="NCBI Taxonomy" id="1144522"/>
    <lineage>
        <taxon>Eukaryota</taxon>
        <taxon>Metamonada</taxon>
        <taxon>Parabasalia</taxon>
        <taxon>Tritrichomonadida</taxon>
        <taxon>Tritrichomonadidae</taxon>
        <taxon>Tritrichomonas</taxon>
    </lineage>
</organism>
<gene>
    <name evidence="1" type="ORF">TRFO_24732</name>
</gene>
<name>A0A1J4K6D4_9EUKA</name>
<dbReference type="Proteomes" id="UP000179807">
    <property type="component" value="Unassembled WGS sequence"/>
</dbReference>
<comment type="caution">
    <text evidence="1">The sequence shown here is derived from an EMBL/GenBank/DDBJ whole genome shotgun (WGS) entry which is preliminary data.</text>
</comment>
<evidence type="ECO:0000313" key="2">
    <source>
        <dbReference type="Proteomes" id="UP000179807"/>
    </source>
</evidence>
<dbReference type="VEuPathDB" id="TrichDB:TRFO_24732"/>
<sequence>MRDFKKLCNWDEIVQSLQYLTEEICNLPFKSNLATFGKFKEKKPTFDFSDSTNQYSIFVSGVFYRTNSIEDRPNFLLKKLVFHHIFHYCVYTILSGQSLLILSKQSFNEAISLAERMQIFIPFFQPQHSRIDLNIDLSECFKYSLSVAQETYGKSDIQISILDLDNKIYIGEGCPKNSFVQKKMGKGSDQSERVFLLLQHHQLKTISNQFLTKLAEYQKKEKFTFEKMMFEMAQIGFSKDDFPILNYLIHSYFNQQKCRPILMNNNISRTGKIIAPFY</sequence>
<protein>
    <submittedName>
        <fullName evidence="1">Uncharacterized protein</fullName>
    </submittedName>
</protein>
<keyword evidence="2" id="KW-1185">Reference proteome</keyword>
<dbReference type="RefSeq" id="XP_068360153.1">
    <property type="nucleotide sequence ID" value="XM_068503920.1"/>
</dbReference>
<accession>A0A1J4K6D4</accession>
<dbReference type="AlphaFoldDB" id="A0A1J4K6D4"/>
<reference evidence="1" key="1">
    <citation type="submission" date="2016-10" db="EMBL/GenBank/DDBJ databases">
        <authorList>
            <person name="Benchimol M."/>
            <person name="Almeida L.G."/>
            <person name="Vasconcelos A.T."/>
            <person name="Perreira-Neves A."/>
            <person name="Rosa I.A."/>
            <person name="Tasca T."/>
            <person name="Bogo M.R."/>
            <person name="de Souza W."/>
        </authorList>
    </citation>
    <scope>NUCLEOTIDE SEQUENCE [LARGE SCALE GENOMIC DNA]</scope>
    <source>
        <strain evidence="1">K</strain>
    </source>
</reference>